<evidence type="ECO:0000313" key="10">
    <source>
        <dbReference type="EMBL" id="CCG83669.1"/>
    </source>
</evidence>
<dbReference type="eggNOG" id="KOG1607">
    <property type="taxonomic scope" value="Eukaryota"/>
</dbReference>
<dbReference type="PROSITE" id="PS50922">
    <property type="entry name" value="TLC"/>
    <property type="match status" value="1"/>
</dbReference>
<keyword evidence="3 6" id="KW-0812">Transmembrane</keyword>
<dbReference type="Pfam" id="PF03798">
    <property type="entry name" value="TRAM_LAG1_CLN8"/>
    <property type="match status" value="1"/>
</dbReference>
<dbReference type="EMBL" id="CAHR02000166">
    <property type="protein sequence ID" value="CCG83669.1"/>
    <property type="molecule type" value="Genomic_DNA"/>
</dbReference>
<dbReference type="InterPro" id="IPR016439">
    <property type="entry name" value="Lag1/Lac1-like"/>
</dbReference>
<dbReference type="PANTHER" id="PTHR12560:SF0">
    <property type="entry name" value="LD18904P"/>
    <property type="match status" value="1"/>
</dbReference>
<evidence type="ECO:0000256" key="6">
    <source>
        <dbReference type="PROSITE-ProRule" id="PRU00205"/>
    </source>
</evidence>
<evidence type="ECO:0000256" key="2">
    <source>
        <dbReference type="ARBA" id="ARBA00009808"/>
    </source>
</evidence>
<organism evidence="10 11">
    <name type="scientific">Taphrina deformans (strain PYCC 5710 / ATCC 11124 / CBS 356.35 / IMI 108563 / JCM 9778 / NBRC 8474)</name>
    <name type="common">Peach leaf curl fungus</name>
    <name type="synonym">Lalaria deformans</name>
    <dbReference type="NCBI Taxonomy" id="1097556"/>
    <lineage>
        <taxon>Eukaryota</taxon>
        <taxon>Fungi</taxon>
        <taxon>Dikarya</taxon>
        <taxon>Ascomycota</taxon>
        <taxon>Taphrinomycotina</taxon>
        <taxon>Taphrinomycetes</taxon>
        <taxon>Taphrinales</taxon>
        <taxon>Taphrinaceae</taxon>
        <taxon>Taphrina</taxon>
    </lineage>
</organism>
<gene>
    <name evidence="10" type="ORF">TAPDE_004000</name>
</gene>
<feature type="transmembrane region" description="Helical" evidence="8">
    <location>
        <begin position="56"/>
        <end position="80"/>
    </location>
</feature>
<dbReference type="GO" id="GO:0050291">
    <property type="term" value="F:sphingosine N-acyltransferase activity"/>
    <property type="evidence" value="ECO:0007669"/>
    <property type="project" value="InterPro"/>
</dbReference>
<keyword evidence="4 8" id="KW-1133">Transmembrane helix</keyword>
<evidence type="ECO:0000256" key="7">
    <source>
        <dbReference type="SAM" id="MobiDB-lite"/>
    </source>
</evidence>
<comment type="similarity">
    <text evidence="2">Belongs to the sphingosine N-acyltransferase family.</text>
</comment>
<dbReference type="InterPro" id="IPR006634">
    <property type="entry name" value="TLC-dom"/>
</dbReference>
<feature type="transmembrane region" description="Helical" evidence="8">
    <location>
        <begin position="12"/>
        <end position="35"/>
    </location>
</feature>
<dbReference type="GO" id="GO:0016020">
    <property type="term" value="C:membrane"/>
    <property type="evidence" value="ECO:0007669"/>
    <property type="project" value="UniProtKB-SubCell"/>
</dbReference>
<evidence type="ECO:0000256" key="5">
    <source>
        <dbReference type="ARBA" id="ARBA00023136"/>
    </source>
</evidence>
<evidence type="ECO:0000259" key="9">
    <source>
        <dbReference type="PROSITE" id="PS50922"/>
    </source>
</evidence>
<dbReference type="AlphaFoldDB" id="R4XCY6"/>
<feature type="transmembrane region" description="Helical" evidence="8">
    <location>
        <begin position="179"/>
        <end position="199"/>
    </location>
</feature>
<keyword evidence="5 6" id="KW-0472">Membrane</keyword>
<dbReference type="VEuPathDB" id="FungiDB:TAPDE_004000"/>
<sequence length="308" mass="35162">MSETCGKGIDDAYLVFSGILFFTIVRAFMMTYIFTPFGRSQGICRAKPVMRFAEQAWGCSWALTSWSCGMYLFYYSSYWLNLDEFYSTWPEIRLDPLFKLYYLMQISFWLQCILALNLEAKRKDYVQMFGHHILTSTLLIASYAFNTTRVGHVILTLMDFADIFLPLAKMLKYLGYQNLCDGTFVIFLASWVVTRHYLLVKIIIHAHVVQPIKLKSGRNITWCFVAMLAGLEALICVWSYAIGRVLWGIIRGGNADDSRSDTEDSDEEPDKPVSRDLDLPEVGVNGGLLVSSRTDVQANGSLSEKKRK</sequence>
<evidence type="ECO:0000256" key="3">
    <source>
        <dbReference type="ARBA" id="ARBA00022692"/>
    </source>
</evidence>
<dbReference type="PANTHER" id="PTHR12560">
    <property type="entry name" value="LONGEVITY ASSURANCE FACTOR 1 LAG1"/>
    <property type="match status" value="1"/>
</dbReference>
<name>R4XCY6_TAPDE</name>
<feature type="transmembrane region" description="Helical" evidence="8">
    <location>
        <begin position="150"/>
        <end position="167"/>
    </location>
</feature>
<comment type="subcellular location">
    <subcellularLocation>
        <location evidence="1">Membrane</location>
        <topology evidence="1">Multi-pass membrane protein</topology>
    </subcellularLocation>
</comment>
<accession>R4XCY6</accession>
<keyword evidence="11" id="KW-1185">Reference proteome</keyword>
<dbReference type="STRING" id="1097556.R4XCY6"/>
<dbReference type="SMART" id="SM00724">
    <property type="entry name" value="TLC"/>
    <property type="match status" value="1"/>
</dbReference>
<comment type="caution">
    <text evidence="10">The sequence shown here is derived from an EMBL/GenBank/DDBJ whole genome shotgun (WGS) entry which is preliminary data.</text>
</comment>
<feature type="transmembrane region" description="Helical" evidence="8">
    <location>
        <begin position="100"/>
        <end position="118"/>
    </location>
</feature>
<evidence type="ECO:0000256" key="1">
    <source>
        <dbReference type="ARBA" id="ARBA00004141"/>
    </source>
</evidence>
<proteinExistence type="inferred from homology"/>
<dbReference type="OrthoDB" id="537032at2759"/>
<feature type="transmembrane region" description="Helical" evidence="8">
    <location>
        <begin position="219"/>
        <end position="241"/>
    </location>
</feature>
<feature type="region of interest" description="Disordered" evidence="7">
    <location>
        <begin position="255"/>
        <end position="308"/>
    </location>
</feature>
<feature type="domain" description="TLC" evidence="9">
    <location>
        <begin position="47"/>
        <end position="251"/>
    </location>
</feature>
<evidence type="ECO:0000313" key="11">
    <source>
        <dbReference type="Proteomes" id="UP000013776"/>
    </source>
</evidence>
<dbReference type="Proteomes" id="UP000013776">
    <property type="component" value="Unassembled WGS sequence"/>
</dbReference>
<evidence type="ECO:0000256" key="4">
    <source>
        <dbReference type="ARBA" id="ARBA00022989"/>
    </source>
</evidence>
<dbReference type="GO" id="GO:0046513">
    <property type="term" value="P:ceramide biosynthetic process"/>
    <property type="evidence" value="ECO:0007669"/>
    <property type="project" value="InterPro"/>
</dbReference>
<reference evidence="10 11" key="1">
    <citation type="journal article" date="2013" name="MBio">
        <title>Genome sequencing of the plant pathogen Taphrina deformans, the causal agent of peach leaf curl.</title>
        <authorList>
            <person name="Cisse O.H."/>
            <person name="Almeida J.M.G.C.F."/>
            <person name="Fonseca A."/>
            <person name="Kumar A.A."/>
            <person name="Salojaervi J."/>
            <person name="Overmyer K."/>
            <person name="Hauser P.M."/>
            <person name="Pagni M."/>
        </authorList>
    </citation>
    <scope>NUCLEOTIDE SEQUENCE [LARGE SCALE GENOMIC DNA]</scope>
    <source>
        <strain evidence="11">PYCC 5710 / ATCC 11124 / CBS 356.35 / IMI 108563 / JCM 9778 / NBRC 8474</strain>
    </source>
</reference>
<feature type="compositionally biased region" description="Polar residues" evidence="7">
    <location>
        <begin position="291"/>
        <end position="302"/>
    </location>
</feature>
<protein>
    <submittedName>
        <fullName evidence="10">Related to protein LAC1</fullName>
    </submittedName>
</protein>
<evidence type="ECO:0000256" key="8">
    <source>
        <dbReference type="SAM" id="Phobius"/>
    </source>
</evidence>
<dbReference type="PIRSF" id="PIRSF005225">
    <property type="entry name" value="LAG1_LAC1"/>
    <property type="match status" value="1"/>
</dbReference>